<protein>
    <submittedName>
        <fullName evidence="3">Aldo/keto reductase</fullName>
    </submittedName>
</protein>
<dbReference type="InterPro" id="IPR050523">
    <property type="entry name" value="AKR_Detox_Biosynth"/>
</dbReference>
<dbReference type="RefSeq" id="WP_192023835.1">
    <property type="nucleotide sequence ID" value="NZ_JACYTN010000002.1"/>
</dbReference>
<evidence type="ECO:0000256" key="1">
    <source>
        <dbReference type="ARBA" id="ARBA00023002"/>
    </source>
</evidence>
<keyword evidence="1" id="KW-0560">Oxidoreductase</keyword>
<accession>A0ABR9ATE5</accession>
<keyword evidence="4" id="KW-1185">Reference proteome</keyword>
<dbReference type="PANTHER" id="PTHR43364:SF4">
    <property type="entry name" value="NAD(P)-LINKED OXIDOREDUCTASE SUPERFAMILY PROTEIN"/>
    <property type="match status" value="1"/>
</dbReference>
<evidence type="ECO:0000313" key="4">
    <source>
        <dbReference type="Proteomes" id="UP000634529"/>
    </source>
</evidence>
<dbReference type="Proteomes" id="UP000634529">
    <property type="component" value="Unassembled WGS sequence"/>
</dbReference>
<dbReference type="SUPFAM" id="SSF51430">
    <property type="entry name" value="NAD(P)-linked oxidoreductase"/>
    <property type="match status" value="1"/>
</dbReference>
<dbReference type="InterPro" id="IPR036812">
    <property type="entry name" value="NAD(P)_OxRdtase_dom_sf"/>
</dbReference>
<dbReference type="PANTHER" id="PTHR43364">
    <property type="entry name" value="NADH-SPECIFIC METHYLGLYOXAL REDUCTASE-RELATED"/>
    <property type="match status" value="1"/>
</dbReference>
<name>A0ABR9ATE5_9BACL</name>
<organism evidence="3 4">
    <name type="scientific">Paenibacillus arenosi</name>
    <dbReference type="NCBI Taxonomy" id="2774142"/>
    <lineage>
        <taxon>Bacteria</taxon>
        <taxon>Bacillati</taxon>
        <taxon>Bacillota</taxon>
        <taxon>Bacilli</taxon>
        <taxon>Bacillales</taxon>
        <taxon>Paenibacillaceae</taxon>
        <taxon>Paenibacillus</taxon>
    </lineage>
</organism>
<reference evidence="3 4" key="1">
    <citation type="submission" date="2020-09" db="EMBL/GenBank/DDBJ databases">
        <title>Paenibacillus sp. CAU 1523 isolated from sand of Haeundae Beach.</title>
        <authorList>
            <person name="Kim W."/>
        </authorList>
    </citation>
    <scope>NUCLEOTIDE SEQUENCE [LARGE SCALE GENOMIC DNA]</scope>
    <source>
        <strain evidence="3 4">CAU 1523</strain>
    </source>
</reference>
<gene>
    <name evidence="3" type="ORF">IFO66_03630</name>
</gene>
<dbReference type="Pfam" id="PF00248">
    <property type="entry name" value="Aldo_ket_red"/>
    <property type="match status" value="1"/>
</dbReference>
<dbReference type="InterPro" id="IPR023210">
    <property type="entry name" value="NADP_OxRdtase_dom"/>
</dbReference>
<proteinExistence type="predicted"/>
<feature type="domain" description="NADP-dependent oxidoreductase" evidence="2">
    <location>
        <begin position="15"/>
        <end position="295"/>
    </location>
</feature>
<dbReference type="Gene3D" id="3.20.20.100">
    <property type="entry name" value="NADP-dependent oxidoreductase domain"/>
    <property type="match status" value="1"/>
</dbReference>
<evidence type="ECO:0000259" key="2">
    <source>
        <dbReference type="Pfam" id="PF00248"/>
    </source>
</evidence>
<sequence>MQYRRLGRTELNVSAIGIGTWQFGGEWGHQYTQEEADRVLHTAKEEGINFVDTAECYGDHLSESLIGNFLARDKREDWVVATKFGHQFHSHLNRTDRFDAEHVLTQLDKSLLALKTEYIDLYQFHSGSDEAFDQDDLWTLLDKQVEAGKIRHLGISLNKSNSMHQTTRALSVGASTIQIVYNRLERQPEQEVFPTCEADDLGVLARVPLASGFLSGKYKPGVTFADNDVRKRNEGIELDETLKQVTLIQQNEVPADVPMAQWALAWCLRHPAVASVIPGCKDEAQVRSNARAAALLDAEHPLVTSK</sequence>
<dbReference type="CDD" id="cd19086">
    <property type="entry name" value="AKR_AKR11C1"/>
    <property type="match status" value="1"/>
</dbReference>
<comment type="caution">
    <text evidence="3">The sequence shown here is derived from an EMBL/GenBank/DDBJ whole genome shotgun (WGS) entry which is preliminary data.</text>
</comment>
<evidence type="ECO:0000313" key="3">
    <source>
        <dbReference type="EMBL" id="MBD8497386.1"/>
    </source>
</evidence>
<dbReference type="EMBL" id="JACYTN010000002">
    <property type="protein sequence ID" value="MBD8497386.1"/>
    <property type="molecule type" value="Genomic_DNA"/>
</dbReference>